<proteinExistence type="predicted"/>
<dbReference type="VEuPathDB" id="FungiDB:CIMG_13748"/>
<dbReference type="EMBL" id="GG704916">
    <property type="protein sequence ID" value="KJF61574.1"/>
    <property type="molecule type" value="Genomic_DNA"/>
</dbReference>
<organism evidence="1 2">
    <name type="scientific">Coccidioides immitis (strain RS)</name>
    <name type="common">Valley fever fungus</name>
    <dbReference type="NCBI Taxonomy" id="246410"/>
    <lineage>
        <taxon>Eukaryota</taxon>
        <taxon>Fungi</taxon>
        <taxon>Dikarya</taxon>
        <taxon>Ascomycota</taxon>
        <taxon>Pezizomycotina</taxon>
        <taxon>Eurotiomycetes</taxon>
        <taxon>Eurotiomycetidae</taxon>
        <taxon>Onygenales</taxon>
        <taxon>Onygenaceae</taxon>
        <taxon>Coccidioides</taxon>
    </lineage>
</organism>
<reference evidence="2" key="1">
    <citation type="journal article" date="2009" name="Genome Res.">
        <title>Comparative genomic analyses of the human fungal pathogens Coccidioides and their relatives.</title>
        <authorList>
            <person name="Sharpton T.J."/>
            <person name="Stajich J.E."/>
            <person name="Rounsley S.D."/>
            <person name="Gardner M.J."/>
            <person name="Wortman J.R."/>
            <person name="Jordar V.S."/>
            <person name="Maiti R."/>
            <person name="Kodira C.D."/>
            <person name="Neafsey D.E."/>
            <person name="Zeng Q."/>
            <person name="Hung C.-Y."/>
            <person name="McMahan C."/>
            <person name="Muszewska A."/>
            <person name="Grynberg M."/>
            <person name="Mandel M.A."/>
            <person name="Kellner E.M."/>
            <person name="Barker B.M."/>
            <person name="Galgiani J.N."/>
            <person name="Orbach M.J."/>
            <person name="Kirkland T.N."/>
            <person name="Cole G.T."/>
            <person name="Henn M.R."/>
            <person name="Birren B.W."/>
            <person name="Taylor J.W."/>
        </authorList>
    </citation>
    <scope>NUCLEOTIDE SEQUENCE [LARGE SCALE GENOMIC DNA]</scope>
    <source>
        <strain evidence="2">RS</strain>
    </source>
</reference>
<name>A0A0D8JWR3_COCIM</name>
<dbReference type="KEGG" id="cim:CIMG_13748"/>
<dbReference type="AlphaFoldDB" id="A0A0D8JWR3"/>
<dbReference type="GeneID" id="24165375"/>
<keyword evidence="2" id="KW-1185">Reference proteome</keyword>
<gene>
    <name evidence="1" type="ORF">CIMG_13748</name>
</gene>
<protein>
    <submittedName>
        <fullName evidence="1">Uncharacterized protein</fullName>
    </submittedName>
</protein>
<dbReference type="RefSeq" id="XP_004446411.1">
    <property type="nucleotide sequence ID" value="XM_004446354.1"/>
</dbReference>
<reference evidence="2" key="2">
    <citation type="journal article" date="2010" name="Genome Res.">
        <title>Population genomic sequencing of Coccidioides fungi reveals recent hybridization and transposon control.</title>
        <authorList>
            <person name="Neafsey D.E."/>
            <person name="Barker B.M."/>
            <person name="Sharpton T.J."/>
            <person name="Stajich J.E."/>
            <person name="Park D.J."/>
            <person name="Whiston E."/>
            <person name="Hung C.-Y."/>
            <person name="McMahan C."/>
            <person name="White J."/>
            <person name="Sykes S."/>
            <person name="Heiman D."/>
            <person name="Young S."/>
            <person name="Zeng Q."/>
            <person name="Abouelleil A."/>
            <person name="Aftuck L."/>
            <person name="Bessette D."/>
            <person name="Brown A."/>
            <person name="FitzGerald M."/>
            <person name="Lui A."/>
            <person name="Macdonald J.P."/>
            <person name="Priest M."/>
            <person name="Orbach M.J."/>
            <person name="Galgiani J.N."/>
            <person name="Kirkland T.N."/>
            <person name="Cole G.T."/>
            <person name="Birren B.W."/>
            <person name="Henn M.R."/>
            <person name="Taylor J.W."/>
            <person name="Rounsley S.D."/>
        </authorList>
    </citation>
    <scope>GENOME REANNOTATION</scope>
    <source>
        <strain evidence="2">RS</strain>
    </source>
</reference>
<evidence type="ECO:0000313" key="2">
    <source>
        <dbReference type="Proteomes" id="UP000001261"/>
    </source>
</evidence>
<accession>A0A0D8JWR3</accession>
<sequence length="166" mass="18196">MFHKGCNCFVHTITIKRYSVTAVKAEESHHTATQTIEYDGRGYLRCRWCLASVPASQCIIARASAIISALHIRSVEAVHPEEKLPDCHSTMRPLSVPVLTLESAAKAEVVVGRWCLKSATKTEPNLAKGHNEFTGVLSCSLRPSSAPSGLIEPLAKNRGNKSWPFQ</sequence>
<evidence type="ECO:0000313" key="1">
    <source>
        <dbReference type="EMBL" id="KJF61574.1"/>
    </source>
</evidence>
<dbReference type="InParanoid" id="A0A0D8JWR3"/>
<dbReference type="Proteomes" id="UP000001261">
    <property type="component" value="Unassembled WGS sequence"/>
</dbReference>